<keyword evidence="2" id="KW-1185">Reference proteome</keyword>
<sequence>MPVFFNRICSSMPPDMLSTCYDRLTTMNVGMDITMHSESVEATDFIRMAMGNSKNWRHYIHFSREIGEVSVADLEDLASTTHELDAPSLISVSIHYPPSTTALIQEELRQDALCYFRTWTMPKLMMLKLSNIIPSPFVGSASLRQLSLQIGHEGVGNGMFNLQALVAFLVSCVLLEELDIELVGVASLWQVIATNQHASVGSVNRINFTFRDCNIRVVKPMMEVLSFPNVRSMQLRVLMFYDSLTMVPEMPRGDVHDFLPEIFPDRTALPKLLHLRLCIDITRSFRPIQVSLPFAALTNIKHLYLDVRDSILAPIPSGISLPSLRSLSLKHCRKLEVDWITSLLDVLKASRTFQPTQLEVESCRWTKYPVFAPSGELSTLTEQELANHYVDVTVDEMRQLMLAWRRKPGLSGPSKSVSTIGAWSGEQAEDFAQTYGQTYIEEESFPILADILHLIQNRHGHLTAQQEWFDEMCPSEPVTFDYESKATQAVEDVQRATAARDALKIASRALLQLSECISFQATVAEKHVKTLQRRSGFSSLPDEILSIVLENAAYAADDHDRDSRPFNLKVTAPIRTVKSATRLSHSCRRFRRLILDIPVLYSCTCSFMPPDMASTCCDRLKATNGGMDVRLYNENMEFREAKDFIHMAMKNSKNWHYYTHCYSFPGGNGEVSVADLEDLAKATYKLDVPSLISVSIYYPSWTATLIQEGLREDPFHYIKTWTMPKLSSLKLSNVIPSPFAGSTSLRQLSLRMNYDGTDNGMFKLQTLIAFLVPCVLLEELAIELYFVADVLRWAAPTEPHASFDRINRVEFTFHECSIRAVKSVMAALNFPKIRAVVLRISILYGFSSEDPDLPLGDVDDIFQAIFSDSTAFSKLLDLQLYINTVCRTFED</sequence>
<accession>A0A0H2R3P3</accession>
<evidence type="ECO:0000313" key="1">
    <source>
        <dbReference type="EMBL" id="KLO04118.1"/>
    </source>
</evidence>
<name>A0A0H2R3P3_9AGAM</name>
<dbReference type="SUPFAM" id="SSF52047">
    <property type="entry name" value="RNI-like"/>
    <property type="match status" value="1"/>
</dbReference>
<dbReference type="InParanoid" id="A0A0H2R3P3"/>
<dbReference type="Proteomes" id="UP000053477">
    <property type="component" value="Unassembled WGS sequence"/>
</dbReference>
<dbReference type="AlphaFoldDB" id="A0A0H2R3P3"/>
<proteinExistence type="predicted"/>
<protein>
    <submittedName>
        <fullName evidence="1">Uncharacterized protein</fullName>
    </submittedName>
</protein>
<organism evidence="1 2">
    <name type="scientific">Schizopora paradoxa</name>
    <dbReference type="NCBI Taxonomy" id="27342"/>
    <lineage>
        <taxon>Eukaryota</taxon>
        <taxon>Fungi</taxon>
        <taxon>Dikarya</taxon>
        <taxon>Basidiomycota</taxon>
        <taxon>Agaricomycotina</taxon>
        <taxon>Agaricomycetes</taxon>
        <taxon>Hymenochaetales</taxon>
        <taxon>Schizoporaceae</taxon>
        <taxon>Schizopora</taxon>
    </lineage>
</organism>
<dbReference type="Gene3D" id="3.80.10.10">
    <property type="entry name" value="Ribonuclease Inhibitor"/>
    <property type="match status" value="1"/>
</dbReference>
<dbReference type="EMBL" id="KQ086697">
    <property type="protein sequence ID" value="KLO04118.1"/>
    <property type="molecule type" value="Genomic_DNA"/>
</dbReference>
<gene>
    <name evidence="1" type="ORF">SCHPADRAFT_947957</name>
</gene>
<evidence type="ECO:0000313" key="2">
    <source>
        <dbReference type="Proteomes" id="UP000053477"/>
    </source>
</evidence>
<dbReference type="InterPro" id="IPR032675">
    <property type="entry name" value="LRR_dom_sf"/>
</dbReference>
<reference evidence="1 2" key="1">
    <citation type="submission" date="2015-04" db="EMBL/GenBank/DDBJ databases">
        <title>Complete genome sequence of Schizopora paradoxa KUC8140, a cosmopolitan wood degrader in East Asia.</title>
        <authorList>
            <consortium name="DOE Joint Genome Institute"/>
            <person name="Min B."/>
            <person name="Park H."/>
            <person name="Jang Y."/>
            <person name="Kim J.-J."/>
            <person name="Kim K.H."/>
            <person name="Pangilinan J."/>
            <person name="Lipzen A."/>
            <person name="Riley R."/>
            <person name="Grigoriev I.V."/>
            <person name="Spatafora J.W."/>
            <person name="Choi I.-G."/>
        </authorList>
    </citation>
    <scope>NUCLEOTIDE SEQUENCE [LARGE SCALE GENOMIC DNA]</scope>
    <source>
        <strain evidence="1 2">KUC8140</strain>
    </source>
</reference>